<evidence type="ECO:0000256" key="1">
    <source>
        <dbReference type="ARBA" id="ARBA00023143"/>
    </source>
</evidence>
<accession>A0A9D9EPB1</accession>
<evidence type="ECO:0000313" key="3">
    <source>
        <dbReference type="EMBL" id="MBO8450610.1"/>
    </source>
</evidence>
<comment type="caution">
    <text evidence="3">The sequence shown here is derived from an EMBL/GenBank/DDBJ whole genome shotgun (WGS) entry which is preliminary data.</text>
</comment>
<sequence>MYTVVQPPVVEPPRVENFRARMESSSEMIDNAVRPETASFEQTLLRAFDAMNAQQMQPAKLAEQMIVEPDSVDPHDITIAMSQANLSIRLAQTVIDRVVRGWTEITNVR</sequence>
<protein>
    <recommendedName>
        <fullName evidence="2">Flagellar hook-basal body complex protein FliE</fullName>
    </recommendedName>
</protein>
<organism evidence="3 4">
    <name type="scientific">Candidatus Avitreponema avistercoris</name>
    <dbReference type="NCBI Taxonomy" id="2840705"/>
    <lineage>
        <taxon>Bacteria</taxon>
        <taxon>Pseudomonadati</taxon>
        <taxon>Spirochaetota</taxon>
        <taxon>Spirochaetia</taxon>
        <taxon>Spirochaetales</taxon>
        <taxon>Candidatus Avitreponema</taxon>
    </lineage>
</organism>
<dbReference type="GO" id="GO:0009288">
    <property type="term" value="C:bacterial-type flagellum"/>
    <property type="evidence" value="ECO:0007669"/>
    <property type="project" value="InterPro"/>
</dbReference>
<keyword evidence="3" id="KW-0966">Cell projection</keyword>
<dbReference type="AlphaFoldDB" id="A0A9D9EPB1"/>
<dbReference type="InterPro" id="IPR001624">
    <property type="entry name" value="FliE"/>
</dbReference>
<dbReference type="Pfam" id="PF02049">
    <property type="entry name" value="FliE"/>
    <property type="match status" value="1"/>
</dbReference>
<dbReference type="GO" id="GO:0005198">
    <property type="term" value="F:structural molecule activity"/>
    <property type="evidence" value="ECO:0007669"/>
    <property type="project" value="UniProtKB-UniRule"/>
</dbReference>
<evidence type="ECO:0000313" key="4">
    <source>
        <dbReference type="Proteomes" id="UP000823616"/>
    </source>
</evidence>
<keyword evidence="1" id="KW-0975">Bacterial flagellum</keyword>
<keyword evidence="3" id="KW-0282">Flagellum</keyword>
<dbReference type="GO" id="GO:0071973">
    <property type="term" value="P:bacterial-type flagellum-dependent cell motility"/>
    <property type="evidence" value="ECO:0007669"/>
    <property type="project" value="InterPro"/>
</dbReference>
<reference evidence="3" key="2">
    <citation type="journal article" date="2021" name="PeerJ">
        <title>Extensive microbial diversity within the chicken gut microbiome revealed by metagenomics and culture.</title>
        <authorList>
            <person name="Gilroy R."/>
            <person name="Ravi A."/>
            <person name="Getino M."/>
            <person name="Pursley I."/>
            <person name="Horton D.L."/>
            <person name="Alikhan N.F."/>
            <person name="Baker D."/>
            <person name="Gharbi K."/>
            <person name="Hall N."/>
            <person name="Watson M."/>
            <person name="Adriaenssens E.M."/>
            <person name="Foster-Nyarko E."/>
            <person name="Jarju S."/>
            <person name="Secka A."/>
            <person name="Antonio M."/>
            <person name="Oren A."/>
            <person name="Chaudhuri R.R."/>
            <person name="La Ragione R."/>
            <person name="Hildebrand F."/>
            <person name="Pallen M.J."/>
        </authorList>
    </citation>
    <scope>NUCLEOTIDE SEQUENCE</scope>
    <source>
        <strain evidence="3">B3-4054</strain>
    </source>
</reference>
<proteinExistence type="predicted"/>
<keyword evidence="3" id="KW-0969">Cilium</keyword>
<gene>
    <name evidence="3" type="primary">fliE</name>
    <name evidence="3" type="ORF">IAA96_05835</name>
</gene>
<dbReference type="NCBIfam" id="TIGR00205">
    <property type="entry name" value="fliE"/>
    <property type="match status" value="1"/>
</dbReference>
<dbReference type="Proteomes" id="UP000823616">
    <property type="component" value="Unassembled WGS sequence"/>
</dbReference>
<reference evidence="3" key="1">
    <citation type="submission" date="2020-10" db="EMBL/GenBank/DDBJ databases">
        <authorList>
            <person name="Gilroy R."/>
        </authorList>
    </citation>
    <scope>NUCLEOTIDE SEQUENCE</scope>
    <source>
        <strain evidence="3">B3-4054</strain>
    </source>
</reference>
<dbReference type="GO" id="GO:0003774">
    <property type="term" value="F:cytoskeletal motor activity"/>
    <property type="evidence" value="ECO:0007669"/>
    <property type="project" value="InterPro"/>
</dbReference>
<name>A0A9D9EPB1_9SPIR</name>
<evidence type="ECO:0000256" key="2">
    <source>
        <dbReference type="NCBIfam" id="TIGR00205"/>
    </source>
</evidence>
<dbReference type="EMBL" id="JADIMS010000107">
    <property type="protein sequence ID" value="MBO8450610.1"/>
    <property type="molecule type" value="Genomic_DNA"/>
</dbReference>